<organism evidence="1 2">
    <name type="scientific">Abeliophyllum distichum</name>
    <dbReference type="NCBI Taxonomy" id="126358"/>
    <lineage>
        <taxon>Eukaryota</taxon>
        <taxon>Viridiplantae</taxon>
        <taxon>Streptophyta</taxon>
        <taxon>Embryophyta</taxon>
        <taxon>Tracheophyta</taxon>
        <taxon>Spermatophyta</taxon>
        <taxon>Magnoliopsida</taxon>
        <taxon>eudicotyledons</taxon>
        <taxon>Gunneridae</taxon>
        <taxon>Pentapetalae</taxon>
        <taxon>asterids</taxon>
        <taxon>lamiids</taxon>
        <taxon>Lamiales</taxon>
        <taxon>Oleaceae</taxon>
        <taxon>Forsythieae</taxon>
        <taxon>Abeliophyllum</taxon>
    </lineage>
</organism>
<comment type="caution">
    <text evidence="1">The sequence shown here is derived from an EMBL/GenBank/DDBJ whole genome shotgun (WGS) entry which is preliminary data.</text>
</comment>
<dbReference type="EMBL" id="JBFOLK010000007">
    <property type="protein sequence ID" value="KAL2498219.1"/>
    <property type="molecule type" value="Genomic_DNA"/>
</dbReference>
<name>A0ABD1SF27_9LAMI</name>
<evidence type="ECO:0000313" key="2">
    <source>
        <dbReference type="Proteomes" id="UP001604336"/>
    </source>
</evidence>
<accession>A0ABD1SF27</accession>
<proteinExistence type="predicted"/>
<protein>
    <submittedName>
        <fullName evidence="1">Uncharacterized protein</fullName>
    </submittedName>
</protein>
<dbReference type="Proteomes" id="UP001604336">
    <property type="component" value="Unassembled WGS sequence"/>
</dbReference>
<sequence length="144" mass="17066">MQSPREAELSCLEFHVKRLSVDKETASSKERKTNSEKAVEKKNLSTRLYSITCLMSLQFHFLQRLRKHKLDQQFKKFFEVFKKLQINIPFADTLAQILSYAKFMKEILSNKRKLEEHETVMLTEGIQCYLAKQATSKIKRSREF</sequence>
<keyword evidence="2" id="KW-1185">Reference proteome</keyword>
<gene>
    <name evidence="1" type="ORF">Adt_23769</name>
</gene>
<dbReference type="AlphaFoldDB" id="A0ABD1SF27"/>
<reference evidence="2" key="1">
    <citation type="submission" date="2024-07" db="EMBL/GenBank/DDBJ databases">
        <title>Two chromosome-level genome assemblies of Korean endemic species Abeliophyllum distichum and Forsythia ovata (Oleaceae).</title>
        <authorList>
            <person name="Jang H."/>
        </authorList>
    </citation>
    <scope>NUCLEOTIDE SEQUENCE [LARGE SCALE GENOMIC DNA]</scope>
</reference>
<evidence type="ECO:0000313" key="1">
    <source>
        <dbReference type="EMBL" id="KAL2498219.1"/>
    </source>
</evidence>